<dbReference type="EMBL" id="CP118246">
    <property type="protein sequence ID" value="WDR03529.1"/>
    <property type="molecule type" value="Genomic_DNA"/>
</dbReference>
<accession>A0ABY7YQJ8</accession>
<evidence type="ECO:0000313" key="3">
    <source>
        <dbReference type="Proteomes" id="UP001220530"/>
    </source>
</evidence>
<name>A0ABY7YQJ8_9HYPH</name>
<evidence type="ECO:0000259" key="1">
    <source>
        <dbReference type="Pfam" id="PF02563"/>
    </source>
</evidence>
<dbReference type="RefSeq" id="WP_282219921.1">
    <property type="nucleotide sequence ID" value="NZ_CP118246.1"/>
</dbReference>
<evidence type="ECO:0000313" key="2">
    <source>
        <dbReference type="EMBL" id="WDR03529.1"/>
    </source>
</evidence>
<feature type="domain" description="Polysaccharide export protein N-terminal" evidence="1">
    <location>
        <begin position="31"/>
        <end position="102"/>
    </location>
</feature>
<dbReference type="Proteomes" id="UP001220530">
    <property type="component" value="Chromosome"/>
</dbReference>
<dbReference type="Pfam" id="PF02563">
    <property type="entry name" value="Poly_export"/>
    <property type="match status" value="1"/>
</dbReference>
<proteinExistence type="predicted"/>
<reference evidence="2 3" key="1">
    <citation type="submission" date="2023-02" db="EMBL/GenBank/DDBJ databases">
        <title>Devosia algicola sp. nov., isolated from the phycosphere of marine algae.</title>
        <authorList>
            <person name="Kim J.M."/>
            <person name="Lee J.K."/>
            <person name="Choi B.J."/>
            <person name="Bayburt H."/>
            <person name="Jeon C.O."/>
        </authorList>
    </citation>
    <scope>NUCLEOTIDE SEQUENCE [LARGE SCALE GENOMIC DNA]</scope>
    <source>
        <strain evidence="2 3">G20-9</strain>
    </source>
</reference>
<dbReference type="InterPro" id="IPR003715">
    <property type="entry name" value="Poly_export_N"/>
</dbReference>
<dbReference type="Gene3D" id="3.30.1950.10">
    <property type="entry name" value="wza like domain"/>
    <property type="match status" value="1"/>
</dbReference>
<sequence length="139" mass="14651">MLGDRIRTRRAVVHAGWIGLTLLLLGGSVAGEPYLLSISDKITVKVVEWQAGESKFIEQTALSGDYVIGADGNASFPFVGAEQGAGKSATELATTLSVALQQELGLPTAPMSPSKSPLMARFTSAATLTRRENIHSPPE</sequence>
<gene>
    <name evidence="2" type="ORF">PSQ19_05405</name>
</gene>
<keyword evidence="3" id="KW-1185">Reference proteome</keyword>
<protein>
    <submittedName>
        <fullName evidence="2">Polysaccharide biosynthesis/export family protein</fullName>
    </submittedName>
</protein>
<organism evidence="2 3">
    <name type="scientific">Devosia algicola</name>
    <dbReference type="NCBI Taxonomy" id="3026418"/>
    <lineage>
        <taxon>Bacteria</taxon>
        <taxon>Pseudomonadati</taxon>
        <taxon>Pseudomonadota</taxon>
        <taxon>Alphaproteobacteria</taxon>
        <taxon>Hyphomicrobiales</taxon>
        <taxon>Devosiaceae</taxon>
        <taxon>Devosia</taxon>
    </lineage>
</organism>